<feature type="transmembrane region" description="Helical" evidence="5">
    <location>
        <begin position="20"/>
        <end position="43"/>
    </location>
</feature>
<evidence type="ECO:0000256" key="2">
    <source>
        <dbReference type="ARBA" id="ARBA00022692"/>
    </source>
</evidence>
<feature type="domain" description="G-protein coupled receptors family 1 profile" evidence="6">
    <location>
        <begin position="35"/>
        <end position="307"/>
    </location>
</feature>
<evidence type="ECO:0000256" key="3">
    <source>
        <dbReference type="ARBA" id="ARBA00022989"/>
    </source>
</evidence>
<dbReference type="PRINTS" id="PR00237">
    <property type="entry name" value="GPCRRHODOPSN"/>
</dbReference>
<dbReference type="PANTHER" id="PTHR46273">
    <property type="entry name" value="MYOSUPPRESSIN RECEPTOR 1, ISOFORM B-RELATED"/>
    <property type="match status" value="1"/>
</dbReference>
<feature type="transmembrane region" description="Helical" evidence="5">
    <location>
        <begin position="143"/>
        <end position="167"/>
    </location>
</feature>
<keyword evidence="2 5" id="KW-0812">Transmembrane</keyword>
<reference evidence="7 8" key="1">
    <citation type="submission" date="2024-01" db="EMBL/GenBank/DDBJ databases">
        <title>The genome of the rayed Mediterranean limpet Patella caerulea (Linnaeus, 1758).</title>
        <authorList>
            <person name="Anh-Thu Weber A."/>
            <person name="Halstead-Nussloch G."/>
        </authorList>
    </citation>
    <scope>NUCLEOTIDE SEQUENCE [LARGE SCALE GENOMIC DNA]</scope>
    <source>
        <strain evidence="7">AATW-2023a</strain>
        <tissue evidence="7">Whole specimen</tissue>
    </source>
</reference>
<proteinExistence type="predicted"/>
<comment type="caution">
    <text evidence="7">The sequence shown here is derived from an EMBL/GenBank/DDBJ whole genome shotgun (WGS) entry which is preliminary data.</text>
</comment>
<dbReference type="CDD" id="cd14978">
    <property type="entry name" value="7tmA_FMRFamide_R-like"/>
    <property type="match status" value="1"/>
</dbReference>
<evidence type="ECO:0000256" key="4">
    <source>
        <dbReference type="ARBA" id="ARBA00023136"/>
    </source>
</evidence>
<sequence length="348" mass="38988">MCNWNTSTPLQSFGECYWSIHGYYSLIVCLFGVITNLINIAVLTKKSMRTPINCILTGIAIADLITMLSYIPFAIHFYLVHGLEATPAKYSYGWTIFMAVHVNLTLTTHTVSIWLGVIMAIMRYVFVRAATPNSKKNMENSSTIIIIVFAYIGSAVLIIPNCLVTGIHEAFSDKYNASTFRLDSLSLSQNETNTMALLNFWVYPVFGKIIPCVLISIFGGFLLHTLRESDRRGSRLKGENHKSHSHRRTTLMLLAVIVMYIISEVPQSILVVLCACVDGFFVDVYLPLSDLIDAVALINSAVNFVMYCTMSQQFRDSLMESLMLVIRVVGEKSKVPWSENSITTPTFV</sequence>
<feature type="transmembrane region" description="Helical" evidence="5">
    <location>
        <begin position="245"/>
        <end position="263"/>
    </location>
</feature>
<feature type="transmembrane region" description="Helical" evidence="5">
    <location>
        <begin position="92"/>
        <end position="122"/>
    </location>
</feature>
<evidence type="ECO:0000313" key="8">
    <source>
        <dbReference type="Proteomes" id="UP001347796"/>
    </source>
</evidence>
<keyword evidence="8" id="KW-1185">Reference proteome</keyword>
<feature type="transmembrane region" description="Helical" evidence="5">
    <location>
        <begin position="200"/>
        <end position="224"/>
    </location>
</feature>
<name>A0AAN8PJZ5_PATCE</name>
<dbReference type="GO" id="GO:0005886">
    <property type="term" value="C:plasma membrane"/>
    <property type="evidence" value="ECO:0007669"/>
    <property type="project" value="TreeGrafter"/>
</dbReference>
<feature type="transmembrane region" description="Helical" evidence="5">
    <location>
        <begin position="295"/>
        <end position="314"/>
    </location>
</feature>
<dbReference type="InterPro" id="IPR017452">
    <property type="entry name" value="GPCR_Rhodpsn_7TM"/>
</dbReference>
<evidence type="ECO:0000313" key="7">
    <source>
        <dbReference type="EMBL" id="KAK6176743.1"/>
    </source>
</evidence>
<accession>A0AAN8PJZ5</accession>
<evidence type="ECO:0000256" key="1">
    <source>
        <dbReference type="ARBA" id="ARBA00004370"/>
    </source>
</evidence>
<dbReference type="Pfam" id="PF10324">
    <property type="entry name" value="7TM_GPCR_Srw"/>
    <property type="match status" value="1"/>
</dbReference>
<comment type="subcellular location">
    <subcellularLocation>
        <location evidence="1">Membrane</location>
    </subcellularLocation>
</comment>
<dbReference type="InterPro" id="IPR019427">
    <property type="entry name" value="7TM_GPCR_serpentine_rcpt_Srw"/>
</dbReference>
<dbReference type="InterPro" id="IPR053219">
    <property type="entry name" value="GPCR_Dmsr-1"/>
</dbReference>
<organism evidence="7 8">
    <name type="scientific">Patella caerulea</name>
    <name type="common">Rayed Mediterranean limpet</name>
    <dbReference type="NCBI Taxonomy" id="87958"/>
    <lineage>
        <taxon>Eukaryota</taxon>
        <taxon>Metazoa</taxon>
        <taxon>Spiralia</taxon>
        <taxon>Lophotrochozoa</taxon>
        <taxon>Mollusca</taxon>
        <taxon>Gastropoda</taxon>
        <taxon>Patellogastropoda</taxon>
        <taxon>Patelloidea</taxon>
        <taxon>Patellidae</taxon>
        <taxon>Patella</taxon>
    </lineage>
</organism>
<dbReference type="PROSITE" id="PS50262">
    <property type="entry name" value="G_PROTEIN_RECEP_F1_2"/>
    <property type="match status" value="1"/>
</dbReference>
<feature type="transmembrane region" description="Helical" evidence="5">
    <location>
        <begin position="55"/>
        <end position="80"/>
    </location>
</feature>
<gene>
    <name evidence="7" type="ORF">SNE40_014984</name>
</gene>
<dbReference type="Gene3D" id="1.20.1070.10">
    <property type="entry name" value="Rhodopsin 7-helix transmembrane proteins"/>
    <property type="match status" value="1"/>
</dbReference>
<keyword evidence="4 5" id="KW-0472">Membrane</keyword>
<protein>
    <recommendedName>
        <fullName evidence="6">G-protein coupled receptors family 1 profile domain-containing protein</fullName>
    </recommendedName>
</protein>
<dbReference type="EMBL" id="JAZGQO010000010">
    <property type="protein sequence ID" value="KAK6176743.1"/>
    <property type="molecule type" value="Genomic_DNA"/>
</dbReference>
<dbReference type="GO" id="GO:0008528">
    <property type="term" value="F:G protein-coupled peptide receptor activity"/>
    <property type="evidence" value="ECO:0007669"/>
    <property type="project" value="InterPro"/>
</dbReference>
<dbReference type="InterPro" id="IPR000276">
    <property type="entry name" value="GPCR_Rhodpsn"/>
</dbReference>
<dbReference type="PANTHER" id="PTHR46273:SF4">
    <property type="entry name" value="AT19640P"/>
    <property type="match status" value="1"/>
</dbReference>
<evidence type="ECO:0000259" key="6">
    <source>
        <dbReference type="PROSITE" id="PS50262"/>
    </source>
</evidence>
<dbReference type="SUPFAM" id="SSF81321">
    <property type="entry name" value="Family A G protein-coupled receptor-like"/>
    <property type="match status" value="1"/>
</dbReference>
<keyword evidence="3 5" id="KW-1133">Transmembrane helix</keyword>
<dbReference type="AlphaFoldDB" id="A0AAN8PJZ5"/>
<evidence type="ECO:0000256" key="5">
    <source>
        <dbReference type="SAM" id="Phobius"/>
    </source>
</evidence>
<dbReference type="Proteomes" id="UP001347796">
    <property type="component" value="Unassembled WGS sequence"/>
</dbReference>